<evidence type="ECO:0000313" key="1">
    <source>
        <dbReference type="EMBL" id="SEF89134.1"/>
    </source>
</evidence>
<gene>
    <name evidence="1" type="ORF">SAMN05216537_11214</name>
</gene>
<reference evidence="1 2" key="1">
    <citation type="submission" date="2016-10" db="EMBL/GenBank/DDBJ databases">
        <authorList>
            <person name="de Groot N.N."/>
        </authorList>
    </citation>
    <scope>NUCLEOTIDE SEQUENCE [LARGE SCALE GENOMIC DNA]</scope>
    <source>
        <strain evidence="1 2">D15d</strain>
    </source>
</reference>
<keyword evidence="2" id="KW-1185">Reference proteome</keyword>
<dbReference type="Proteomes" id="UP000236726">
    <property type="component" value="Unassembled WGS sequence"/>
</dbReference>
<organism evidence="1 2">
    <name type="scientific">Lachnospira multipara</name>
    <dbReference type="NCBI Taxonomy" id="28051"/>
    <lineage>
        <taxon>Bacteria</taxon>
        <taxon>Bacillati</taxon>
        <taxon>Bacillota</taxon>
        <taxon>Clostridia</taxon>
        <taxon>Lachnospirales</taxon>
        <taxon>Lachnospiraceae</taxon>
        <taxon>Lachnospira</taxon>
    </lineage>
</organism>
<dbReference type="RefSeq" id="WP_103953082.1">
    <property type="nucleotide sequence ID" value="NZ_FNUL01000012.1"/>
</dbReference>
<dbReference type="EMBL" id="FNUL01000012">
    <property type="protein sequence ID" value="SEF89134.1"/>
    <property type="molecule type" value="Genomic_DNA"/>
</dbReference>
<evidence type="ECO:0000313" key="2">
    <source>
        <dbReference type="Proteomes" id="UP000236726"/>
    </source>
</evidence>
<accession>A0A1H5VPG5</accession>
<protein>
    <submittedName>
        <fullName evidence="1">Uncharacterized protein</fullName>
    </submittedName>
</protein>
<sequence>MDNELNKEKLAASIINVFEDFLNNLGIDIPNDEKCDAIMDGKESKESIPNIYGKDYFDLENSIMNVLTYYGVFPEQNVLENRTVNMDKIKEHNRRRKETNSLNNEVVINNLYITKYPSFAFRDIEEKLKEAGINYRDITEEERNALSQDFVSSVSYWGHEWGSNRVALIVTEEPIQQLIKDMR</sequence>
<proteinExistence type="predicted"/>
<dbReference type="AlphaFoldDB" id="A0A1H5VPG5"/>
<name>A0A1H5VPG5_9FIRM</name>